<comment type="similarity">
    <text evidence="4">Belongs to the N-acetylmuramoyl-L-alanine amidase 2 family.</text>
</comment>
<reference evidence="14" key="1">
    <citation type="submission" date="2024-06" db="EMBL/GenBank/DDBJ databases">
        <title>Genome sequence of Vogesella sp. MAHUQ-64.</title>
        <authorList>
            <person name="Huq M.A."/>
        </authorList>
    </citation>
    <scope>NUCLEOTIDE SEQUENCE</scope>
    <source>
        <strain evidence="14">MAHUQ-64</strain>
    </source>
</reference>
<dbReference type="NCBIfam" id="NF008758">
    <property type="entry name" value="PRK11789.1"/>
    <property type="match status" value="1"/>
</dbReference>
<dbReference type="SMART" id="SM00644">
    <property type="entry name" value="Ami_2"/>
    <property type="match status" value="1"/>
</dbReference>
<evidence type="ECO:0000256" key="1">
    <source>
        <dbReference type="ARBA" id="ARBA00001561"/>
    </source>
</evidence>
<accession>A0ABV1M2G0</accession>
<dbReference type="EC" id="3.5.1.28" evidence="5"/>
<evidence type="ECO:0000313" key="14">
    <source>
        <dbReference type="EMBL" id="MEQ6289815.1"/>
    </source>
</evidence>
<dbReference type="Pfam" id="PF00583">
    <property type="entry name" value="Acetyltransf_1"/>
    <property type="match status" value="1"/>
</dbReference>
<keyword evidence="10" id="KW-0961">Cell wall biogenesis/degradation</keyword>
<protein>
    <recommendedName>
        <fullName evidence="11">1,6-anhydro-N-acetylmuramyl-L-alanine amidase AmpD</fullName>
        <ecNumber evidence="5">3.5.1.28</ecNumber>
    </recommendedName>
    <alternativeName>
        <fullName evidence="12">N-acetylmuramoyl-L-alanine amidase</fullName>
    </alternativeName>
</protein>
<comment type="catalytic activity">
    <reaction evidence="1">
        <text>Hydrolyzes the link between N-acetylmuramoyl residues and L-amino acid residues in certain cell-wall glycopeptides.</text>
        <dbReference type="EC" id="3.5.1.28"/>
    </reaction>
</comment>
<evidence type="ECO:0000256" key="10">
    <source>
        <dbReference type="ARBA" id="ARBA00023316"/>
    </source>
</evidence>
<keyword evidence="8 14" id="KW-0378">Hydrolase</keyword>
<evidence type="ECO:0000256" key="12">
    <source>
        <dbReference type="ARBA" id="ARBA00042615"/>
    </source>
</evidence>
<dbReference type="PANTHER" id="PTHR30417">
    <property type="entry name" value="N-ACETYLMURAMOYL-L-ALANINE AMIDASE AMID"/>
    <property type="match status" value="1"/>
</dbReference>
<comment type="cofactor">
    <cofactor evidence="2">
        <name>Zn(2+)</name>
        <dbReference type="ChEBI" id="CHEBI:29105"/>
    </cofactor>
</comment>
<gene>
    <name evidence="14" type="primary">ampD</name>
    <name evidence="14" type="ORF">ABNW52_04220</name>
</gene>
<dbReference type="InterPro" id="IPR002502">
    <property type="entry name" value="Amidase_domain"/>
</dbReference>
<keyword evidence="15" id="KW-1185">Reference proteome</keyword>
<evidence type="ECO:0000256" key="6">
    <source>
        <dbReference type="ARBA" id="ARBA00022490"/>
    </source>
</evidence>
<dbReference type="InterPro" id="IPR000182">
    <property type="entry name" value="GNAT_dom"/>
</dbReference>
<evidence type="ECO:0000256" key="3">
    <source>
        <dbReference type="ARBA" id="ARBA00004496"/>
    </source>
</evidence>
<dbReference type="Proteomes" id="UP001433638">
    <property type="component" value="Unassembled WGS sequence"/>
</dbReference>
<dbReference type="CDD" id="cd06583">
    <property type="entry name" value="PGRP"/>
    <property type="match status" value="1"/>
</dbReference>
<dbReference type="GO" id="GO:0008745">
    <property type="term" value="F:N-acetylmuramoyl-L-alanine amidase activity"/>
    <property type="evidence" value="ECO:0007669"/>
    <property type="project" value="UniProtKB-EC"/>
</dbReference>
<dbReference type="SUPFAM" id="SSF55846">
    <property type="entry name" value="N-acetylmuramoyl-L-alanine amidase-like"/>
    <property type="match status" value="1"/>
</dbReference>
<evidence type="ECO:0000256" key="4">
    <source>
        <dbReference type="ARBA" id="ARBA00007553"/>
    </source>
</evidence>
<dbReference type="InterPro" id="IPR036505">
    <property type="entry name" value="Amidase/PGRP_sf"/>
</dbReference>
<comment type="caution">
    <text evidence="14">The sequence shown here is derived from an EMBL/GenBank/DDBJ whole genome shotgun (WGS) entry which is preliminary data.</text>
</comment>
<keyword evidence="9" id="KW-0862">Zinc</keyword>
<evidence type="ECO:0000256" key="9">
    <source>
        <dbReference type="ARBA" id="ARBA00022833"/>
    </source>
</evidence>
<dbReference type="Pfam" id="PF01510">
    <property type="entry name" value="Amidase_2"/>
    <property type="match status" value="1"/>
</dbReference>
<evidence type="ECO:0000256" key="8">
    <source>
        <dbReference type="ARBA" id="ARBA00022801"/>
    </source>
</evidence>
<evidence type="ECO:0000256" key="5">
    <source>
        <dbReference type="ARBA" id="ARBA00011901"/>
    </source>
</evidence>
<dbReference type="SUPFAM" id="SSF55729">
    <property type="entry name" value="Acyl-CoA N-acyltransferases (Nat)"/>
    <property type="match status" value="1"/>
</dbReference>
<dbReference type="InterPro" id="IPR016181">
    <property type="entry name" value="Acyl_CoA_acyltransferase"/>
</dbReference>
<dbReference type="Gene3D" id="3.40.80.10">
    <property type="entry name" value="Peptidoglycan recognition protein-like"/>
    <property type="match status" value="1"/>
</dbReference>
<dbReference type="InterPro" id="IPR051206">
    <property type="entry name" value="NAMLAA_amidase_2"/>
</dbReference>
<evidence type="ECO:0000313" key="15">
    <source>
        <dbReference type="Proteomes" id="UP001433638"/>
    </source>
</evidence>
<name>A0ABV1M2G0_9NEIS</name>
<dbReference type="PANTHER" id="PTHR30417:SF4">
    <property type="entry name" value="1,6-ANHYDRO-N-ACETYLMURAMYL-L-ALANINE AMIDASE AMPD"/>
    <property type="match status" value="1"/>
</dbReference>
<evidence type="ECO:0000256" key="7">
    <source>
        <dbReference type="ARBA" id="ARBA00022723"/>
    </source>
</evidence>
<evidence type="ECO:0000259" key="13">
    <source>
        <dbReference type="PROSITE" id="PS51186"/>
    </source>
</evidence>
<sequence>MTVPFQVCPLPRDAANLAAALALHDAAHALEVAWLDGYPLPRLWPDVAAIAGDRHSVLAAYDEAGTLCGLLVASRSGEGAVDIERTLVAPERLGEGWAGRLLTALLAGERSATVQTASGNYAALRCYRKAGFRRECELAAPDGLLLTRLRWQRDDSPLPLTLDASGWVQEAEWLPSPNCDAYPALGAASATPLLVVHNISLPPYQYGGDGVAELFSNTLDPDEHPYYAAITGLRVSCHFFIRRDGRLLQFVPTNRRAWHAGASQWRGRERCNDFALGVELEGCDFEPFTHAQYRTLTALAQLLQRDCGVSAITGHEHIAPGRKTDPGPYFDWARLSASIGRPLPEN</sequence>
<dbReference type="PROSITE" id="PS51186">
    <property type="entry name" value="GNAT"/>
    <property type="match status" value="1"/>
</dbReference>
<keyword evidence="6" id="KW-0963">Cytoplasm</keyword>
<comment type="subcellular location">
    <subcellularLocation>
        <location evidence="3">Cytoplasm</location>
    </subcellularLocation>
</comment>
<feature type="domain" description="N-acetyltransferase" evidence="13">
    <location>
        <begin position="21"/>
        <end position="151"/>
    </location>
</feature>
<keyword evidence="7" id="KW-0479">Metal-binding</keyword>
<proteinExistence type="inferred from homology"/>
<evidence type="ECO:0000256" key="2">
    <source>
        <dbReference type="ARBA" id="ARBA00001947"/>
    </source>
</evidence>
<dbReference type="Gene3D" id="3.40.630.30">
    <property type="match status" value="1"/>
</dbReference>
<evidence type="ECO:0000256" key="11">
    <source>
        <dbReference type="ARBA" id="ARBA00039257"/>
    </source>
</evidence>
<organism evidence="14 15">
    <name type="scientific">Vogesella oryzagri</name>
    <dbReference type="NCBI Taxonomy" id="3160864"/>
    <lineage>
        <taxon>Bacteria</taxon>
        <taxon>Pseudomonadati</taxon>
        <taxon>Pseudomonadota</taxon>
        <taxon>Betaproteobacteria</taxon>
        <taxon>Neisseriales</taxon>
        <taxon>Chromobacteriaceae</taxon>
        <taxon>Vogesella</taxon>
    </lineage>
</organism>
<dbReference type="EMBL" id="JBEFLD010000002">
    <property type="protein sequence ID" value="MEQ6289815.1"/>
    <property type="molecule type" value="Genomic_DNA"/>
</dbReference>